<dbReference type="GO" id="GO:0016020">
    <property type="term" value="C:membrane"/>
    <property type="evidence" value="ECO:0007669"/>
    <property type="project" value="InterPro"/>
</dbReference>
<dbReference type="EMBL" id="EF065514">
    <property type="protein sequence ID" value="ABN10921.1"/>
    <property type="molecule type" value="Genomic_RNA"/>
</dbReference>
<dbReference type="Proteomes" id="UP000111929">
    <property type="component" value="Segment"/>
</dbReference>
<keyword evidence="2" id="KW-0053">Apoptosis</keyword>
<organism evidence="8 9">
    <name type="scientific">Bat coronavirus HKU9-2</name>
    <dbReference type="NCBI Taxonomy" id="424368"/>
    <lineage>
        <taxon>Viruses</taxon>
        <taxon>Riboviria</taxon>
        <taxon>Orthornavirae</taxon>
        <taxon>Pisuviricota</taxon>
        <taxon>Pisoniviricetes</taxon>
        <taxon>Nidovirales</taxon>
        <taxon>Cornidovirineae</taxon>
        <taxon>Coronaviridae</taxon>
        <taxon>Orthocoronavirinae</taxon>
        <taxon>Betacoronavirus</taxon>
        <taxon>Nobecovirus</taxon>
        <taxon>Betacoronavirus rousetti</taxon>
        <taxon>Bat coronavirus HKU9</taxon>
    </lineage>
</organism>
<sequence length="79" mass="8731">MYEFVSADTSVIVTNVLVIIILCLFVVIVGCALLLILQFILGTCSCLFSIICKPTILVYNKFKNESLLNEQEELLSASV</sequence>
<evidence type="ECO:0000256" key="3">
    <source>
        <dbReference type="ARBA" id="ARBA00022812"/>
    </source>
</evidence>
<evidence type="ECO:0000313" key="8">
    <source>
        <dbReference type="EMBL" id="ABN10921.1"/>
    </source>
</evidence>
<feature type="transmembrane region" description="Helical" evidence="7">
    <location>
        <begin position="12"/>
        <end position="41"/>
    </location>
</feature>
<keyword evidence="5 7" id="KW-1133">Transmembrane helix</keyword>
<protein>
    <submittedName>
        <fullName evidence="8">Small membrane protein</fullName>
    </submittedName>
</protein>
<dbReference type="GO" id="GO:0046760">
    <property type="term" value="P:viral budding from Golgi membrane"/>
    <property type="evidence" value="ECO:0007669"/>
    <property type="project" value="InterPro"/>
</dbReference>
<evidence type="ECO:0000256" key="4">
    <source>
        <dbReference type="ARBA" id="ARBA00022870"/>
    </source>
</evidence>
<proteinExistence type="predicted"/>
<keyword evidence="1 7" id="KW-0812">Transmembrane</keyword>
<accession>A3EXH6</accession>
<evidence type="ECO:0000256" key="6">
    <source>
        <dbReference type="ARBA" id="ARBA00023136"/>
    </source>
</evidence>
<keyword evidence="6 7" id="KW-0472">Membrane</keyword>
<keyword evidence="4" id="KW-1043">Host membrane</keyword>
<evidence type="ECO:0000256" key="1">
    <source>
        <dbReference type="ARBA" id="ARBA00022692"/>
    </source>
</evidence>
<evidence type="ECO:0000313" key="9">
    <source>
        <dbReference type="Proteomes" id="UP000111929"/>
    </source>
</evidence>
<evidence type="ECO:0000256" key="5">
    <source>
        <dbReference type="ARBA" id="ARBA00022989"/>
    </source>
</evidence>
<dbReference type="InterPro" id="IPR003873">
    <property type="entry name" value="E_protein_CoV"/>
</dbReference>
<evidence type="ECO:0000256" key="7">
    <source>
        <dbReference type="SAM" id="Phobius"/>
    </source>
</evidence>
<gene>
    <name evidence="8" type="primary">E</name>
</gene>
<dbReference type="PROSITE" id="PS51926">
    <property type="entry name" value="COV_E"/>
    <property type="match status" value="1"/>
</dbReference>
<dbReference type="Pfam" id="PF02723">
    <property type="entry name" value="CoV_E"/>
    <property type="match status" value="1"/>
</dbReference>
<reference evidence="8 9" key="1">
    <citation type="journal article" date="2007" name="J. Virol.">
        <title>Comparative analysis of twelve genomes of three novel group 2c and group 2d coronaviruses reveals unique group and subgroup features.</title>
        <authorList>
            <person name="Woo P.C.Y."/>
            <person name="Wang M."/>
            <person name="Lau S.K.P."/>
            <person name="Xu H.F."/>
            <person name="Poon R.W.S."/>
            <person name="Guo R."/>
            <person name="Wong B.H.L."/>
            <person name="Gao K."/>
            <person name="Tsoi H.-W."/>
            <person name="Huang Y."/>
            <person name="Li K.S.M."/>
            <person name="Lam C.S.F."/>
            <person name="Chan K.-H."/>
            <person name="Zheng B.-J."/>
            <person name="Yuen K.-Y."/>
        </authorList>
    </citation>
    <scope>NUCLEOTIDE SEQUENCE [LARGE SCALE GENOMIC DNA]</scope>
    <source>
        <strain evidence="8">BF_017I</strain>
    </source>
</reference>
<evidence type="ECO:0000256" key="2">
    <source>
        <dbReference type="ARBA" id="ARBA00022703"/>
    </source>
</evidence>
<keyword evidence="3" id="KW-1040">Host Golgi apparatus</keyword>
<name>A3EXH6_BCHK9</name>